<evidence type="ECO:0000313" key="3">
    <source>
        <dbReference type="Proteomes" id="UP000030185"/>
    </source>
</evidence>
<protein>
    <submittedName>
        <fullName evidence="2">Uncharacterized protein</fullName>
    </submittedName>
</protein>
<keyword evidence="1" id="KW-0472">Membrane</keyword>
<keyword evidence="1" id="KW-1133">Transmembrane helix</keyword>
<comment type="caution">
    <text evidence="2">The sequence shown here is derived from an EMBL/GenBank/DDBJ whole genome shotgun (WGS) entry which is preliminary data.</text>
</comment>
<dbReference type="Proteomes" id="UP000030185">
    <property type="component" value="Unassembled WGS sequence"/>
</dbReference>
<evidence type="ECO:0000256" key="1">
    <source>
        <dbReference type="SAM" id="Phobius"/>
    </source>
</evidence>
<feature type="transmembrane region" description="Helical" evidence="1">
    <location>
        <begin position="269"/>
        <end position="288"/>
    </location>
</feature>
<evidence type="ECO:0000313" key="2">
    <source>
        <dbReference type="EMBL" id="GAL84832.1"/>
    </source>
</evidence>
<dbReference type="AlphaFoldDB" id="A0A098LEI4"/>
<dbReference type="OrthoDB" id="116741at2"/>
<dbReference type="EMBL" id="BBLT01000003">
    <property type="protein sequence ID" value="GAL84832.1"/>
    <property type="molecule type" value="Genomic_DNA"/>
</dbReference>
<feature type="transmembrane region" description="Helical" evidence="1">
    <location>
        <begin position="204"/>
        <end position="227"/>
    </location>
</feature>
<organism evidence="2 3">
    <name type="scientific">Sporocytophaga myxococcoides</name>
    <dbReference type="NCBI Taxonomy" id="153721"/>
    <lineage>
        <taxon>Bacteria</taxon>
        <taxon>Pseudomonadati</taxon>
        <taxon>Bacteroidota</taxon>
        <taxon>Cytophagia</taxon>
        <taxon>Cytophagales</taxon>
        <taxon>Cytophagaceae</taxon>
        <taxon>Sporocytophaga</taxon>
    </lineage>
</organism>
<name>A0A098LEI4_9BACT</name>
<proteinExistence type="predicted"/>
<gene>
    <name evidence="2" type="ORF">MYP_2060</name>
</gene>
<dbReference type="RefSeq" id="WP_045462280.1">
    <property type="nucleotide sequence ID" value="NZ_BBLT01000003.1"/>
</dbReference>
<accession>A0A098LEI4</accession>
<keyword evidence="3" id="KW-1185">Reference proteome</keyword>
<reference evidence="2 3" key="1">
    <citation type="submission" date="2014-09" db="EMBL/GenBank/DDBJ databases">
        <title>Sporocytophaga myxococcoides PG-01 genome sequencing.</title>
        <authorList>
            <person name="Liu L."/>
            <person name="Gao P.J."/>
            <person name="Chen G.J."/>
            <person name="Wang L.S."/>
        </authorList>
    </citation>
    <scope>NUCLEOTIDE SEQUENCE [LARGE SCALE GENOMIC DNA]</scope>
    <source>
        <strain evidence="2 3">PG-01</strain>
    </source>
</reference>
<keyword evidence="1" id="KW-0812">Transmembrane</keyword>
<dbReference type="eggNOG" id="ENOG502Z8EJ">
    <property type="taxonomic scope" value="Bacteria"/>
</dbReference>
<sequence length="419" mass="48621">MVTHGALTVYANIKPDMIEQLRSKLYEIHTPPNNIETNPIVPFKRISTIHFSRFVILDEAKDLKGNTIRPALVFSTNYDKPLSRHIEELVQIAGDGLEEIYQHCEGFERGDNLISFIKKHKIPCAAFYKGSPYRSVPRILREAQLREDIANFIDKQVKSDKSINASALRNKIVEYVNNEKQYSWIRNNENPSLIWKVWFQVSKIFCILILAPVAIFAAICAIIPIRIKERQDSSEKNVLEDDKILKLVREEDKIVQNQLTHLVDIKPGWLRLITLKFVLFIINLLAIYKYNKGELGSIPSIHFARWVIIDNGRRLLFFSNFDGSWENYLGDFVDIAAVGLTGVWSNTVDFPKTKFLIFEGATDEQKFKTWTRAHQIPTQVWYSAYKLLSVQNINNNSAIRKGLFEEMSDKEIKEWLKRF</sequence>
<dbReference type="STRING" id="153721.MYP_2060"/>